<dbReference type="InterPro" id="IPR058626">
    <property type="entry name" value="MdtA-like_b-barrel"/>
</dbReference>
<evidence type="ECO:0000259" key="3">
    <source>
        <dbReference type="Pfam" id="PF25917"/>
    </source>
</evidence>
<dbReference type="AlphaFoldDB" id="A0A378JW14"/>
<dbReference type="GO" id="GO:0030313">
    <property type="term" value="C:cell envelope"/>
    <property type="evidence" value="ECO:0007669"/>
    <property type="project" value="UniProtKB-SubCell"/>
</dbReference>
<dbReference type="InterPro" id="IPR006143">
    <property type="entry name" value="RND_pump_MFP"/>
</dbReference>
<dbReference type="PANTHER" id="PTHR30158:SF10">
    <property type="entry name" value="CATION EFFLUX PUMP"/>
    <property type="match status" value="1"/>
</dbReference>
<dbReference type="Pfam" id="PF25967">
    <property type="entry name" value="RND-MFP_C"/>
    <property type="match status" value="1"/>
</dbReference>
<dbReference type="GO" id="GO:0005886">
    <property type="term" value="C:plasma membrane"/>
    <property type="evidence" value="ECO:0007669"/>
    <property type="project" value="TreeGrafter"/>
</dbReference>
<dbReference type="Pfam" id="PF25917">
    <property type="entry name" value="BSH_RND"/>
    <property type="match status" value="1"/>
</dbReference>
<dbReference type="EMBL" id="UGOD01000001">
    <property type="protein sequence ID" value="STX52402.1"/>
    <property type="molecule type" value="Genomic_DNA"/>
</dbReference>
<name>A0A378JW14_9GAMM</name>
<gene>
    <name evidence="6" type="primary">bepF_3</name>
    <name evidence="6" type="ORF">NCTC13316_02515</name>
</gene>
<evidence type="ECO:0000313" key="7">
    <source>
        <dbReference type="Proteomes" id="UP000254794"/>
    </source>
</evidence>
<dbReference type="GO" id="GO:0022857">
    <property type="term" value="F:transmembrane transporter activity"/>
    <property type="evidence" value="ECO:0007669"/>
    <property type="project" value="InterPro"/>
</dbReference>
<comment type="subcellular location">
    <subcellularLocation>
        <location evidence="1">Cell inner membrane</location>
        <topology evidence="1">Lipid-anchor</topology>
    </subcellularLocation>
</comment>
<feature type="domain" description="Multidrug resistance protein MdtA-like barrel-sandwich hybrid" evidence="3">
    <location>
        <begin position="65"/>
        <end position="186"/>
    </location>
</feature>
<feature type="domain" description="Multidrug resistance protein MdtA-like C-terminal permuted SH3" evidence="5">
    <location>
        <begin position="285"/>
        <end position="346"/>
    </location>
</feature>
<evidence type="ECO:0000256" key="2">
    <source>
        <dbReference type="ARBA" id="ARBA00009477"/>
    </source>
</evidence>
<evidence type="ECO:0000259" key="4">
    <source>
        <dbReference type="Pfam" id="PF25944"/>
    </source>
</evidence>
<evidence type="ECO:0000259" key="5">
    <source>
        <dbReference type="Pfam" id="PF25967"/>
    </source>
</evidence>
<evidence type="ECO:0000313" key="6">
    <source>
        <dbReference type="EMBL" id="STX52402.1"/>
    </source>
</evidence>
<sequence>MNSSLTAIRILFIILITSLLISCGSDPAASAKKESAIVEVEVALPIKSKVVDWDEYTGRFQAIEEVDIRSRVNGYLTAIKFKDGQFVKKDDLLFIIDPRPFQYALARAQAQYTLAKSQYGRVVELYKKKFIAASVVDQRLQDLQISEAQLKNARVNLEYTEIRSPINGKISRYLVSVGNLVRANETVLTKIVSMDPIYFYFDISQGDLLKYNRLKQINKDAQEILIRLPDEKTYLHQGKMNFKDNVINESTGTMQARAIVPNPDKLIYPGLFGRAKLAASNEYEALLLPERAVNTDQSRHFVYTVNQKNEIQRVDVELGPLRENDFYVIRRGLKGNELVVINGIQRIQTPNQKVKPVVIKLIEKNNH</sequence>
<dbReference type="GO" id="GO:0046677">
    <property type="term" value="P:response to antibiotic"/>
    <property type="evidence" value="ECO:0007669"/>
    <property type="project" value="TreeGrafter"/>
</dbReference>
<keyword evidence="7" id="KW-1185">Reference proteome</keyword>
<dbReference type="NCBIfam" id="TIGR01730">
    <property type="entry name" value="RND_mfp"/>
    <property type="match status" value="1"/>
</dbReference>
<organism evidence="6 7">
    <name type="scientific">Legionella busanensis</name>
    <dbReference type="NCBI Taxonomy" id="190655"/>
    <lineage>
        <taxon>Bacteria</taxon>
        <taxon>Pseudomonadati</taxon>
        <taxon>Pseudomonadota</taxon>
        <taxon>Gammaproteobacteria</taxon>
        <taxon>Legionellales</taxon>
        <taxon>Legionellaceae</taxon>
        <taxon>Legionella</taxon>
    </lineage>
</organism>
<feature type="domain" description="Multidrug resistance protein MdtA-like beta-barrel" evidence="4">
    <location>
        <begin position="196"/>
        <end position="279"/>
    </location>
</feature>
<dbReference type="Gene3D" id="1.10.287.470">
    <property type="entry name" value="Helix hairpin bin"/>
    <property type="match status" value="1"/>
</dbReference>
<dbReference type="Proteomes" id="UP000254794">
    <property type="component" value="Unassembled WGS sequence"/>
</dbReference>
<dbReference type="PANTHER" id="PTHR30158">
    <property type="entry name" value="ACRA/E-RELATED COMPONENT OF DRUG EFFLUX TRANSPORTER"/>
    <property type="match status" value="1"/>
</dbReference>
<dbReference type="Gene3D" id="2.40.30.170">
    <property type="match status" value="1"/>
</dbReference>
<protein>
    <submittedName>
        <fullName evidence="6">HlyD family secretion protein</fullName>
    </submittedName>
</protein>
<reference evidence="6 7" key="1">
    <citation type="submission" date="2018-06" db="EMBL/GenBank/DDBJ databases">
        <authorList>
            <consortium name="Pathogen Informatics"/>
            <person name="Doyle S."/>
        </authorList>
    </citation>
    <scope>NUCLEOTIDE SEQUENCE [LARGE SCALE GENOMIC DNA]</scope>
    <source>
        <strain evidence="6 7">NCTC13316</strain>
    </source>
</reference>
<comment type="similarity">
    <text evidence="2">Belongs to the membrane fusion protein (MFP) (TC 8.A.1) family.</text>
</comment>
<dbReference type="InterPro" id="IPR058627">
    <property type="entry name" value="MdtA-like_C"/>
</dbReference>
<dbReference type="Pfam" id="PF25944">
    <property type="entry name" value="Beta-barrel_RND"/>
    <property type="match status" value="1"/>
</dbReference>
<dbReference type="RefSeq" id="WP_115331965.1">
    <property type="nucleotide sequence ID" value="NZ_CAAAHP010000006.1"/>
</dbReference>
<dbReference type="InterPro" id="IPR058625">
    <property type="entry name" value="MdtA-like_BSH"/>
</dbReference>
<dbReference type="OrthoDB" id="9816569at2"/>
<dbReference type="SUPFAM" id="SSF111369">
    <property type="entry name" value="HlyD-like secretion proteins"/>
    <property type="match status" value="1"/>
</dbReference>
<evidence type="ECO:0000256" key="1">
    <source>
        <dbReference type="ARBA" id="ARBA00004519"/>
    </source>
</evidence>
<dbReference type="Gene3D" id="2.40.50.100">
    <property type="match status" value="1"/>
</dbReference>
<proteinExistence type="inferred from homology"/>
<dbReference type="Gene3D" id="2.40.420.20">
    <property type="match status" value="1"/>
</dbReference>
<accession>A0A378JW14</accession>